<comment type="caution">
    <text evidence="1">The sequence shown here is derived from an EMBL/GenBank/DDBJ whole genome shotgun (WGS) entry which is preliminary data.</text>
</comment>
<keyword evidence="2" id="KW-1185">Reference proteome</keyword>
<dbReference type="PANTHER" id="PTHR36456">
    <property type="entry name" value="UPF0232 PROTEIN SCO3875"/>
    <property type="match status" value="1"/>
</dbReference>
<dbReference type="EMBL" id="QPJY01000001">
    <property type="protein sequence ID" value="RCX33441.1"/>
    <property type="molecule type" value="Genomic_DNA"/>
</dbReference>
<sequence length="156" mass="17481">MKINLNRSRFPIRFARLLESRSGRLTPLLERVRLLQRAEHLLRETLGVDLGAHCRAGGLTGGRLVLLADSPVWATRIRYAVPALLERLEGEGDIPVREIQVRVGRASIAREPASRRARPLGEETARNLRETAEAVGDEALRSALLRLARRRGRPES</sequence>
<accession>A0A369CIQ3</accession>
<protein>
    <submittedName>
        <fullName evidence="1">Uncharacterized protein DUF721</fullName>
    </submittedName>
</protein>
<dbReference type="PANTHER" id="PTHR36456:SF1">
    <property type="entry name" value="UPF0232 PROTEIN SCO3875"/>
    <property type="match status" value="1"/>
</dbReference>
<evidence type="ECO:0000313" key="1">
    <source>
        <dbReference type="EMBL" id="RCX33441.1"/>
    </source>
</evidence>
<gene>
    <name evidence="1" type="ORF">DFQ59_101744</name>
</gene>
<dbReference type="Pfam" id="PF05258">
    <property type="entry name" value="DciA"/>
    <property type="match status" value="1"/>
</dbReference>
<dbReference type="Proteomes" id="UP000252707">
    <property type="component" value="Unassembled WGS sequence"/>
</dbReference>
<proteinExistence type="predicted"/>
<name>A0A369CIQ3_9GAMM</name>
<reference evidence="1 2" key="1">
    <citation type="submission" date="2018-07" db="EMBL/GenBank/DDBJ databases">
        <title>Genomic Encyclopedia of Type Strains, Phase IV (KMG-IV): sequencing the most valuable type-strain genomes for metagenomic binning, comparative biology and taxonomic classification.</title>
        <authorList>
            <person name="Goeker M."/>
        </authorList>
    </citation>
    <scope>NUCLEOTIDE SEQUENCE [LARGE SCALE GENOMIC DNA]</scope>
    <source>
        <strain evidence="1 2">DSM 26407</strain>
    </source>
</reference>
<evidence type="ECO:0000313" key="2">
    <source>
        <dbReference type="Proteomes" id="UP000252707"/>
    </source>
</evidence>
<dbReference type="InterPro" id="IPR007922">
    <property type="entry name" value="DciA-like"/>
</dbReference>
<organism evidence="1 2">
    <name type="scientific">Thioalbus denitrificans</name>
    <dbReference type="NCBI Taxonomy" id="547122"/>
    <lineage>
        <taxon>Bacteria</taxon>
        <taxon>Pseudomonadati</taxon>
        <taxon>Pseudomonadota</taxon>
        <taxon>Gammaproteobacteria</taxon>
        <taxon>Chromatiales</taxon>
        <taxon>Ectothiorhodospiraceae</taxon>
        <taxon>Thioalbus</taxon>
    </lineage>
</organism>
<dbReference type="AlphaFoldDB" id="A0A369CIQ3"/>